<dbReference type="GO" id="GO:0008061">
    <property type="term" value="F:chitin binding"/>
    <property type="evidence" value="ECO:0007669"/>
    <property type="project" value="InterPro"/>
</dbReference>
<comment type="caution">
    <text evidence="3">The sequence shown here is derived from an EMBL/GenBank/DDBJ whole genome shotgun (WGS) entry which is preliminary data.</text>
</comment>
<accession>A0AAV2Q5P3</accession>
<dbReference type="SUPFAM" id="SSF57625">
    <property type="entry name" value="Invertebrate chitin-binding proteins"/>
    <property type="match status" value="1"/>
</dbReference>
<protein>
    <recommendedName>
        <fullName evidence="2">Chitin-binding type-2 domain-containing protein</fullName>
    </recommendedName>
</protein>
<feature type="compositionally biased region" description="Basic residues" evidence="1">
    <location>
        <begin position="394"/>
        <end position="406"/>
    </location>
</feature>
<dbReference type="InterPro" id="IPR002557">
    <property type="entry name" value="Chitin-bd_dom"/>
</dbReference>
<dbReference type="Gene3D" id="2.170.140.10">
    <property type="entry name" value="Chitin binding domain"/>
    <property type="match status" value="1"/>
</dbReference>
<dbReference type="Proteomes" id="UP001497623">
    <property type="component" value="Unassembled WGS sequence"/>
</dbReference>
<feature type="compositionally biased region" description="Polar residues" evidence="1">
    <location>
        <begin position="1259"/>
        <end position="1285"/>
    </location>
</feature>
<gene>
    <name evidence="3" type="ORF">MNOR_LOCUS7751</name>
</gene>
<feature type="compositionally biased region" description="Polar residues" evidence="1">
    <location>
        <begin position="157"/>
        <end position="166"/>
    </location>
</feature>
<feature type="compositionally biased region" description="Polar residues" evidence="1">
    <location>
        <begin position="780"/>
        <end position="795"/>
    </location>
</feature>
<feature type="compositionally biased region" description="Basic and acidic residues" evidence="1">
    <location>
        <begin position="180"/>
        <end position="190"/>
    </location>
</feature>
<feature type="region of interest" description="Disordered" evidence="1">
    <location>
        <begin position="1236"/>
        <end position="1386"/>
    </location>
</feature>
<feature type="compositionally biased region" description="Basic residues" evidence="1">
    <location>
        <begin position="79"/>
        <end position="91"/>
    </location>
</feature>
<feature type="region of interest" description="Disordered" evidence="1">
    <location>
        <begin position="1159"/>
        <end position="1195"/>
    </location>
</feature>
<dbReference type="PROSITE" id="PS50940">
    <property type="entry name" value="CHIT_BIND_II"/>
    <property type="match status" value="1"/>
</dbReference>
<dbReference type="InterPro" id="IPR036508">
    <property type="entry name" value="Chitin-bd_dom_sf"/>
</dbReference>
<evidence type="ECO:0000256" key="1">
    <source>
        <dbReference type="SAM" id="MobiDB-lite"/>
    </source>
</evidence>
<dbReference type="EMBL" id="CAXKWB010003469">
    <property type="protein sequence ID" value="CAL4069330.1"/>
    <property type="molecule type" value="Genomic_DNA"/>
</dbReference>
<proteinExistence type="predicted"/>
<feature type="region of interest" description="Disordered" evidence="1">
    <location>
        <begin position="1030"/>
        <end position="1062"/>
    </location>
</feature>
<evidence type="ECO:0000313" key="4">
    <source>
        <dbReference type="Proteomes" id="UP001497623"/>
    </source>
</evidence>
<feature type="compositionally biased region" description="Basic residues" evidence="1">
    <location>
        <begin position="1303"/>
        <end position="1322"/>
    </location>
</feature>
<feature type="region of interest" description="Disordered" evidence="1">
    <location>
        <begin position="382"/>
        <end position="406"/>
    </location>
</feature>
<name>A0AAV2Q5P3_MEGNR</name>
<reference evidence="3 4" key="1">
    <citation type="submission" date="2024-05" db="EMBL/GenBank/DDBJ databases">
        <authorList>
            <person name="Wallberg A."/>
        </authorList>
    </citation>
    <scope>NUCLEOTIDE SEQUENCE [LARGE SCALE GENOMIC DNA]</scope>
</reference>
<evidence type="ECO:0000313" key="3">
    <source>
        <dbReference type="EMBL" id="CAL4069330.1"/>
    </source>
</evidence>
<feature type="non-terminal residue" evidence="3">
    <location>
        <position position="1"/>
    </location>
</feature>
<sequence length="1402" mass="158419">QVFHVCEPANVQHDFLCPKGTIFNQKYIVCDWWYNVDCPKSAEFFELNLDFFKEGEVTISPHDVVSAITSGAIQQQRSQRQRKRKRKRPKSQKQVSQNPLLSPQPAVYIPPVLPQSAKQVAPAVPGSVYIPPMPPKTGALQTPASQGFKNVAGLQYSIPSRQSATQVEKKSKQRRKNRKRPSEPMDHYSDEYYEYDDEYYYDDDEYYYDDPATNQNYQKQVQHQGLKTQVTPTPHTNPAVGIHDLRTHGDNIHNNLPKRSPNPGVFFNPQPLNSRPHTPEHHISQASSGAKVNSFSGATSFNSFNPALVPNLASIPVHPSAYEPALPKHLHHDSSHKNPPRSFINFNLYNASPKPVHLGKSPLSPTVISFTTKSPHNHIFEGNIPHHNADHHIQQRPRKPKRRRRPKIVDHQPAIHGNNHFPTAGPNLVGNIDNPFVHIQEFHSHKPTQKNFQKEIRYSNHVTSLPKNIYVTPKAVTPVPHIDHHHSTTPAPHHIPITPSSFQHVTPYYDSELYIPASDPSYIGNDDNPFIKFQKFHQNKAAFEANIAYLYQQFALQNSDVLHESKGFGPHPPEHHSLELPPSYTTLAPPPSYTISTPVGHNDHIYKTSPKPVTTHYTSPTKAPFAHYSPTPKRPVIQYSPPPKPPINNYSPSHQTIHSSPKPKSYIDHYTQTKLPAPQYHPTPSPADGHFTPFGKVKVMQYHPTPRPKYHTSPAPSHYHTTPIAKVTVQQYHPTPRPKYHTSPAPSHHHTTPHAKVTSEQYHPTPQPKYHTPTAPSLLHHTTPQPIHYSSTFEYTPTPKPPVIHHHPTPQKYLTPQNKVVTHHYTTKQPVDHSHWHTTEQPHITAKRPMSRHWVHFSTPGPAIHKQTSIEHPPNSYDAPSDPHNTYKAPVELDHAYEAPHITKESYGLPKSEIERLFNPHGKKKLHHQSNIYRSSKIEHEIDPIHHHKYTTPKASSPSYLGNNDYTVTPPAVTTSYTYTPPPTHDPYKTVANVHSFSPTHSPDIKYLLPSHDLHNSYTPSPIHSTTINTPHASYKAPRKPVSSHSPAVTYSPSPKTAHAIASHSPKSINFPHVNYGVPEEEIHISQDHPSFPHHIPQNFYQNDKFSAQLYDFIRNPFKPKPSITFVDEHPLKSYTRVKKSQSSGEISANAAAPKNYITTSNQKVPPSIPAVTKSPPTETRIENPVPDLSSDPNSPKALNNFLGGKLVYDAVFTEQTHPEIFDSELENISKLAQGEKSTGKRLIGIRRRVIKKKKSSKANSPSERTVSTTSLPVIHAVNTSNTPPLRQKTAVSVERNRSVNRPGRRNRKPGKIPHRRSHTTSRPHQNLDVKGRDVTPQTRKRGQPLRSKLLNKFPYRKPKTRLFVSSTTSSSKENDPKTIEDLSDSQLQSIVDSAFGQKIER</sequence>
<feature type="region of interest" description="Disordered" evidence="1">
    <location>
        <begin position="72"/>
        <end position="103"/>
    </location>
</feature>
<organism evidence="3 4">
    <name type="scientific">Meganyctiphanes norvegica</name>
    <name type="common">Northern krill</name>
    <name type="synonym">Thysanopoda norvegica</name>
    <dbReference type="NCBI Taxonomy" id="48144"/>
    <lineage>
        <taxon>Eukaryota</taxon>
        <taxon>Metazoa</taxon>
        <taxon>Ecdysozoa</taxon>
        <taxon>Arthropoda</taxon>
        <taxon>Crustacea</taxon>
        <taxon>Multicrustacea</taxon>
        <taxon>Malacostraca</taxon>
        <taxon>Eumalacostraca</taxon>
        <taxon>Eucarida</taxon>
        <taxon>Euphausiacea</taxon>
        <taxon>Euphausiidae</taxon>
        <taxon>Meganyctiphanes</taxon>
    </lineage>
</organism>
<feature type="region of interest" description="Disordered" evidence="1">
    <location>
        <begin position="733"/>
        <end position="797"/>
    </location>
</feature>
<feature type="domain" description="Chitin-binding type-2" evidence="2">
    <location>
        <begin position="1"/>
        <end position="40"/>
    </location>
</feature>
<dbReference type="Pfam" id="PF01607">
    <property type="entry name" value="CBM_14"/>
    <property type="match status" value="1"/>
</dbReference>
<dbReference type="GO" id="GO:0005576">
    <property type="term" value="C:extracellular region"/>
    <property type="evidence" value="ECO:0007669"/>
    <property type="project" value="InterPro"/>
</dbReference>
<feature type="region of interest" description="Disordered" evidence="1">
    <location>
        <begin position="156"/>
        <end position="192"/>
    </location>
</feature>
<evidence type="ECO:0000259" key="2">
    <source>
        <dbReference type="PROSITE" id="PS50940"/>
    </source>
</evidence>
<feature type="compositionally biased region" description="Basic residues" evidence="1">
    <location>
        <begin position="1244"/>
        <end position="1257"/>
    </location>
</feature>
<keyword evidence="4" id="KW-1185">Reference proteome</keyword>
<feature type="compositionally biased region" description="Polar residues" evidence="1">
    <location>
        <begin position="1043"/>
        <end position="1055"/>
    </location>
</feature>